<dbReference type="InterPro" id="IPR012340">
    <property type="entry name" value="NA-bd_OB-fold"/>
</dbReference>
<accession>A0AAD5WBZ5</accession>
<dbReference type="AlphaFoldDB" id="A0AAD5WBZ5"/>
<evidence type="ECO:0000256" key="14">
    <source>
        <dbReference type="RuleBase" id="RU368062"/>
    </source>
</evidence>
<dbReference type="Gene3D" id="3.40.50.300">
    <property type="entry name" value="P-loop containing nucleotide triphosphate hydrolases"/>
    <property type="match status" value="1"/>
</dbReference>
<proteinExistence type="inferred from homology"/>
<evidence type="ECO:0000256" key="1">
    <source>
        <dbReference type="ARBA" id="ARBA00004123"/>
    </source>
</evidence>
<dbReference type="Gene3D" id="2.20.28.10">
    <property type="match status" value="1"/>
</dbReference>
<feature type="compositionally biased region" description="Polar residues" evidence="15">
    <location>
        <begin position="162"/>
        <end position="173"/>
    </location>
</feature>
<dbReference type="InterPro" id="IPR033762">
    <property type="entry name" value="MCM_OB"/>
</dbReference>
<dbReference type="FunFam" id="2.20.28.10:FF:000003">
    <property type="entry name" value="DNA helicase"/>
    <property type="match status" value="1"/>
</dbReference>
<evidence type="ECO:0000313" key="17">
    <source>
        <dbReference type="EMBL" id="KAJ3685931.1"/>
    </source>
</evidence>
<dbReference type="GO" id="GO:0042555">
    <property type="term" value="C:MCM complex"/>
    <property type="evidence" value="ECO:0007669"/>
    <property type="project" value="UniProtKB-UniRule"/>
</dbReference>
<dbReference type="InterPro" id="IPR003593">
    <property type="entry name" value="AAA+_ATPase"/>
</dbReference>
<dbReference type="SMART" id="SM00382">
    <property type="entry name" value="AAA"/>
    <property type="match status" value="1"/>
</dbReference>
<evidence type="ECO:0000256" key="6">
    <source>
        <dbReference type="ARBA" id="ARBA00022806"/>
    </source>
</evidence>
<dbReference type="GO" id="GO:0000347">
    <property type="term" value="C:THO complex"/>
    <property type="evidence" value="ECO:0007669"/>
    <property type="project" value="UniProtKB-ARBA"/>
</dbReference>
<feature type="domain" description="MCM C-terminal AAA(+) ATPase" evidence="16">
    <location>
        <begin position="529"/>
        <end position="736"/>
    </location>
</feature>
<evidence type="ECO:0000256" key="11">
    <source>
        <dbReference type="ARBA" id="ARBA00053280"/>
    </source>
</evidence>
<dbReference type="Pfam" id="PF21128">
    <property type="entry name" value="WHD_MCM4"/>
    <property type="match status" value="1"/>
</dbReference>
<dbReference type="EC" id="3.6.4.12" evidence="14"/>
<dbReference type="Pfam" id="PF17207">
    <property type="entry name" value="MCM_OB"/>
    <property type="match status" value="1"/>
</dbReference>
<dbReference type="GO" id="GO:0000727">
    <property type="term" value="P:double-strand break repair via break-induced replication"/>
    <property type="evidence" value="ECO:0007669"/>
    <property type="project" value="TreeGrafter"/>
</dbReference>
<dbReference type="Proteomes" id="UP001210211">
    <property type="component" value="Unassembled WGS sequence"/>
</dbReference>
<dbReference type="PANTHER" id="PTHR11630:SF66">
    <property type="entry name" value="DNA REPLICATION LICENSING FACTOR MCM4"/>
    <property type="match status" value="1"/>
</dbReference>
<evidence type="ECO:0000256" key="15">
    <source>
        <dbReference type="SAM" id="MobiDB-lite"/>
    </source>
</evidence>
<dbReference type="GO" id="GO:1902975">
    <property type="term" value="P:mitotic DNA replication initiation"/>
    <property type="evidence" value="ECO:0007669"/>
    <property type="project" value="TreeGrafter"/>
</dbReference>
<comment type="subcellular location">
    <subcellularLocation>
        <location evidence="1">Nucleus</location>
    </subcellularLocation>
</comment>
<sequence>MWVPGSVDYNGGETSRDLRLTRSGPVVVDNISISRNDISIGFFAGKLSPFPANSTSFVSLTLSLVISRQFLTSSLSPPLNLTWSDEQTAMASNGHSSPFGGQATPNGNSNSSQTPRRSSRRRTNNSNSSPASSPFPMETPPSRPAGLASTPSTTSRRRGTRHNPNATPSTPLSTDDAVPPYSSDRDENDNMETDGQDDTTPVFVWGTNISVQEVNGAILRFLRHFRDSRSTSEPSEAADLMSEGKYMRVVHRIMELEGAESLDIDAHDVFEYDPDLYNKMVRYPLEVLAIFDIVLMDLVARIDPLFEKHIQTRIHNLKSSVCMRNLNPSDIEKMVSIKGMIIRCSSIIPELKEAIFRCLVCGFYSEPVLVDRGRINEPTRCPREECKAMNSMSLVHNRCRFADKQIVKLQETPDEIPEGGTPHTVSVLMHDKLVDAGKPGDRVEITGIYRAMSVRVGPSQRTVKSIFKTYIDCLHLKKTDKSRLQIDEAVNHDANNNANHEEDDASLYHDKLMYSQIEKLKELSKLPDIYDRLTRSLAPNIWELDDVKRGLLCQLFGGNALKLGSSGASLRGDINILLVGDPGTSKSQLLQYMHKLSPRGIYTSGRGSSAVGLTAYVTKDPETGETVLESGALVLSDRGVCCIDEFDKMSDNARSMLHEVMEQQTVSIAKAGIIASLNARTSVLACANPSESRYNPRLSVIDNIHLPPTLLSRFDLIYLILDKADEQTDRRLAKHIVSLFFQNPDTAVHEVLDLPTLVAYISYAKKHIHPVLSDEAAEELTRQYVQMRQRGNTPGSRKKVITATARQIESLIRLSEALARMRFSQVVEVGDVAEAFRLLEVALQQSATDHSTGTIDMDLIMTGISASERTRRENILSATRNLVMEKLVTGGPSARVVELLEELKKQSSMEVHLSDLKIALSTLTSEGLVVFHGDTVKRI</sequence>
<keyword evidence="3 14" id="KW-0235">DNA replication</keyword>
<evidence type="ECO:0000256" key="13">
    <source>
        <dbReference type="RuleBase" id="RU004070"/>
    </source>
</evidence>
<dbReference type="PROSITE" id="PS50051">
    <property type="entry name" value="MCM_2"/>
    <property type="match status" value="1"/>
</dbReference>
<organism evidence="17 18">
    <name type="scientific">Rhynchospora tenuis</name>
    <dbReference type="NCBI Taxonomy" id="198213"/>
    <lineage>
        <taxon>Eukaryota</taxon>
        <taxon>Viridiplantae</taxon>
        <taxon>Streptophyta</taxon>
        <taxon>Embryophyta</taxon>
        <taxon>Tracheophyta</taxon>
        <taxon>Spermatophyta</taxon>
        <taxon>Magnoliopsida</taxon>
        <taxon>Liliopsida</taxon>
        <taxon>Poales</taxon>
        <taxon>Cyperaceae</taxon>
        <taxon>Cyperoideae</taxon>
        <taxon>Rhynchosporeae</taxon>
        <taxon>Rhynchospora</taxon>
    </lineage>
</organism>
<evidence type="ECO:0000256" key="7">
    <source>
        <dbReference type="ARBA" id="ARBA00022840"/>
    </source>
</evidence>
<comment type="catalytic activity">
    <reaction evidence="10 14">
        <text>ATP + H2O = ADP + phosphate + H(+)</text>
        <dbReference type="Rhea" id="RHEA:13065"/>
        <dbReference type="ChEBI" id="CHEBI:15377"/>
        <dbReference type="ChEBI" id="CHEBI:15378"/>
        <dbReference type="ChEBI" id="CHEBI:30616"/>
        <dbReference type="ChEBI" id="CHEBI:43474"/>
        <dbReference type="ChEBI" id="CHEBI:456216"/>
        <dbReference type="EC" id="3.6.4.12"/>
    </reaction>
</comment>
<feature type="compositionally biased region" description="Low complexity" evidence="15">
    <location>
        <begin position="124"/>
        <end position="134"/>
    </location>
</feature>
<keyword evidence="6 14" id="KW-0347">Helicase</keyword>
<dbReference type="PRINTS" id="PR01657">
    <property type="entry name" value="MCMFAMILY"/>
</dbReference>
<dbReference type="InterPro" id="IPR036388">
    <property type="entry name" value="WH-like_DNA-bd_sf"/>
</dbReference>
<dbReference type="Pfam" id="PF14551">
    <property type="entry name" value="MCM_N"/>
    <property type="match status" value="1"/>
</dbReference>
<dbReference type="Gene3D" id="1.10.10.10">
    <property type="entry name" value="Winged helix-like DNA-binding domain superfamily/Winged helix DNA-binding domain"/>
    <property type="match status" value="1"/>
</dbReference>
<dbReference type="CDD" id="cd17755">
    <property type="entry name" value="MCM4"/>
    <property type="match status" value="1"/>
</dbReference>
<dbReference type="InterPro" id="IPR041562">
    <property type="entry name" value="MCM_lid"/>
</dbReference>
<evidence type="ECO:0000256" key="2">
    <source>
        <dbReference type="ARBA" id="ARBA00008010"/>
    </source>
</evidence>
<evidence type="ECO:0000259" key="16">
    <source>
        <dbReference type="PROSITE" id="PS50051"/>
    </source>
</evidence>
<feature type="compositionally biased region" description="Acidic residues" evidence="15">
    <location>
        <begin position="186"/>
        <end position="197"/>
    </location>
</feature>
<dbReference type="FunFam" id="3.30.1640.10:FF:000010">
    <property type="entry name" value="DNA helicase"/>
    <property type="match status" value="1"/>
</dbReference>
<reference evidence="17 18" key="1">
    <citation type="journal article" date="2022" name="Cell">
        <title>Repeat-based holocentromeres influence genome architecture and karyotype evolution.</title>
        <authorList>
            <person name="Hofstatter P.G."/>
            <person name="Thangavel G."/>
            <person name="Lux T."/>
            <person name="Neumann P."/>
            <person name="Vondrak T."/>
            <person name="Novak P."/>
            <person name="Zhang M."/>
            <person name="Costa L."/>
            <person name="Castellani M."/>
            <person name="Scott A."/>
            <person name="Toegelov H."/>
            <person name="Fuchs J."/>
            <person name="Mata-Sucre Y."/>
            <person name="Dias Y."/>
            <person name="Vanzela A.L.L."/>
            <person name="Huettel B."/>
            <person name="Almeida C.C.S."/>
            <person name="Simkova H."/>
            <person name="Souza G."/>
            <person name="Pedrosa-Harand A."/>
            <person name="Macas J."/>
            <person name="Mayer K.F.X."/>
            <person name="Houben A."/>
            <person name="Marques A."/>
        </authorList>
    </citation>
    <scope>NUCLEOTIDE SEQUENCE [LARGE SCALE GENOMIC DNA]</scope>
    <source>
        <strain evidence="17">RhyTen1mFocal</strain>
    </source>
</reference>
<keyword evidence="5 14" id="KW-0378">Hydrolase</keyword>
<dbReference type="InterPro" id="IPR008047">
    <property type="entry name" value="MCM_4"/>
</dbReference>
<comment type="similarity">
    <text evidence="2 13">Belongs to the MCM family.</text>
</comment>
<protein>
    <recommendedName>
        <fullName evidence="14">DNA replication licensing factor MCM4</fullName>
        <ecNumber evidence="14">3.6.4.12</ecNumber>
    </recommendedName>
</protein>
<dbReference type="Pfam" id="PF17855">
    <property type="entry name" value="MCM_lid"/>
    <property type="match status" value="1"/>
</dbReference>
<dbReference type="GO" id="GO:0017116">
    <property type="term" value="F:single-stranded DNA helicase activity"/>
    <property type="evidence" value="ECO:0007669"/>
    <property type="project" value="TreeGrafter"/>
</dbReference>
<evidence type="ECO:0000256" key="8">
    <source>
        <dbReference type="ARBA" id="ARBA00023125"/>
    </source>
</evidence>
<dbReference type="PRINTS" id="PR01660">
    <property type="entry name" value="MCMPROTEIN4"/>
</dbReference>
<keyword evidence="7 13" id="KW-0067">ATP-binding</keyword>
<comment type="subunit">
    <text evidence="14">Component of the MCM2-7 complex.</text>
</comment>
<dbReference type="SUPFAM" id="SSF50249">
    <property type="entry name" value="Nucleic acid-binding proteins"/>
    <property type="match status" value="1"/>
</dbReference>
<gene>
    <name evidence="17" type="ORF">LUZ61_015095</name>
</gene>
<dbReference type="EMBL" id="JAMRDG010000002">
    <property type="protein sequence ID" value="KAJ3685931.1"/>
    <property type="molecule type" value="Genomic_DNA"/>
</dbReference>
<dbReference type="SUPFAM" id="SSF52540">
    <property type="entry name" value="P-loop containing nucleoside triphosphate hydrolases"/>
    <property type="match status" value="1"/>
</dbReference>
<name>A0AAD5WBZ5_9POAL</name>
<keyword evidence="8 13" id="KW-0238">DNA-binding</keyword>
<dbReference type="InterPro" id="IPR018525">
    <property type="entry name" value="MCM_CS"/>
</dbReference>
<dbReference type="PROSITE" id="PS00847">
    <property type="entry name" value="MCM_1"/>
    <property type="match status" value="1"/>
</dbReference>
<evidence type="ECO:0000256" key="12">
    <source>
        <dbReference type="ARBA" id="ARBA00066054"/>
    </source>
</evidence>
<evidence type="ECO:0000256" key="4">
    <source>
        <dbReference type="ARBA" id="ARBA00022741"/>
    </source>
</evidence>
<dbReference type="GO" id="GO:0005524">
    <property type="term" value="F:ATP binding"/>
    <property type="evidence" value="ECO:0007669"/>
    <property type="project" value="UniProtKB-UniRule"/>
</dbReference>
<dbReference type="GO" id="GO:0003697">
    <property type="term" value="F:single-stranded DNA binding"/>
    <property type="evidence" value="ECO:0007669"/>
    <property type="project" value="TreeGrafter"/>
</dbReference>
<evidence type="ECO:0000256" key="10">
    <source>
        <dbReference type="ARBA" id="ARBA00047995"/>
    </source>
</evidence>
<dbReference type="InterPro" id="IPR027417">
    <property type="entry name" value="P-loop_NTPase"/>
</dbReference>
<dbReference type="Pfam" id="PF00493">
    <property type="entry name" value="MCM"/>
    <property type="match status" value="1"/>
</dbReference>
<comment type="caution">
    <text evidence="17">The sequence shown here is derived from an EMBL/GenBank/DDBJ whole genome shotgun (WGS) entry which is preliminary data.</text>
</comment>
<comment type="subunit">
    <text evidence="12">Component of the minichromosome maintenance (MCM) complex, a heterotetramer composed of MCM2, MCM3, MCM4, MCM5, MCM6 and MCM7.</text>
</comment>
<dbReference type="InterPro" id="IPR001208">
    <property type="entry name" value="MCM_dom"/>
</dbReference>
<evidence type="ECO:0000256" key="5">
    <source>
        <dbReference type="ARBA" id="ARBA00022801"/>
    </source>
</evidence>
<comment type="function">
    <text evidence="14">Acts as component of the MCM2-7 complex (MCM complex) which is the replicative helicase essential for 'once per cell cycle' DNA replication initiation and elongation in eukaryotic cells. The active ATPase sites in the MCM2-7 ring are formed through the interaction surfaces of two neighboring subunits such that a critical structure of a conserved arginine finger motif is provided in trans relative to the ATP-binding site of the Walker A box of the adjacent subunit. The six ATPase active sites, however, are likely to contribute differentially to the complex helicase activity.</text>
</comment>
<dbReference type="GO" id="GO:0006271">
    <property type="term" value="P:DNA strand elongation involved in DNA replication"/>
    <property type="evidence" value="ECO:0007669"/>
    <property type="project" value="TreeGrafter"/>
</dbReference>
<dbReference type="InterPro" id="IPR031327">
    <property type="entry name" value="MCM"/>
</dbReference>
<keyword evidence="9 14" id="KW-0539">Nucleus</keyword>
<dbReference type="PANTHER" id="PTHR11630">
    <property type="entry name" value="DNA REPLICATION LICENSING FACTOR MCM FAMILY MEMBER"/>
    <property type="match status" value="1"/>
</dbReference>
<evidence type="ECO:0000256" key="3">
    <source>
        <dbReference type="ARBA" id="ARBA00022705"/>
    </source>
</evidence>
<evidence type="ECO:0000256" key="9">
    <source>
        <dbReference type="ARBA" id="ARBA00023242"/>
    </source>
</evidence>
<dbReference type="SMART" id="SM00350">
    <property type="entry name" value="MCM"/>
    <property type="match status" value="1"/>
</dbReference>
<evidence type="ECO:0000313" key="18">
    <source>
        <dbReference type="Proteomes" id="UP001210211"/>
    </source>
</evidence>
<keyword evidence="18" id="KW-1185">Reference proteome</keyword>
<dbReference type="Gene3D" id="3.30.1640.10">
    <property type="entry name" value="mini-chromosome maintenance (MCM) complex, chain A, domain 1"/>
    <property type="match status" value="1"/>
</dbReference>
<keyword evidence="4 13" id="KW-0547">Nucleotide-binding</keyword>
<comment type="function">
    <text evidence="11">Probable component of the MCM2-7 complex (MCM complex) that may function as a DNA helicase and which is essential to undergo a single round of replication initiation and elongation per cell cycle in eukaryotic cells.</text>
</comment>
<dbReference type="FunFam" id="3.40.50.300:FF:000217">
    <property type="entry name" value="DNA helicase"/>
    <property type="match status" value="1"/>
</dbReference>
<dbReference type="Gene3D" id="2.40.50.140">
    <property type="entry name" value="Nucleic acid-binding proteins"/>
    <property type="match status" value="1"/>
</dbReference>
<dbReference type="InterPro" id="IPR027925">
    <property type="entry name" value="MCM_N"/>
</dbReference>
<feature type="region of interest" description="Disordered" evidence="15">
    <location>
        <begin position="90"/>
        <end position="201"/>
    </location>
</feature>
<dbReference type="GO" id="GO:0016787">
    <property type="term" value="F:hydrolase activity"/>
    <property type="evidence" value="ECO:0007669"/>
    <property type="project" value="UniProtKB-KW"/>
</dbReference>